<evidence type="ECO:0000256" key="1">
    <source>
        <dbReference type="SAM" id="Phobius"/>
    </source>
</evidence>
<feature type="transmembrane region" description="Helical" evidence="1">
    <location>
        <begin position="6"/>
        <end position="25"/>
    </location>
</feature>
<gene>
    <name evidence="2" type="ORF">CVLEPA_LOCUS9608</name>
</gene>
<proteinExistence type="predicted"/>
<keyword evidence="1" id="KW-1133">Transmembrane helix</keyword>
<keyword evidence="3" id="KW-1185">Reference proteome</keyword>
<evidence type="ECO:0000313" key="3">
    <source>
        <dbReference type="Proteomes" id="UP001642483"/>
    </source>
</evidence>
<reference evidence="2 3" key="1">
    <citation type="submission" date="2024-02" db="EMBL/GenBank/DDBJ databases">
        <authorList>
            <person name="Daric V."/>
            <person name="Darras S."/>
        </authorList>
    </citation>
    <scope>NUCLEOTIDE SEQUENCE [LARGE SCALE GENOMIC DNA]</scope>
</reference>
<sequence>MRGDEVITGIAHFLFTIAVAFNSLAGQQFGSGRGLPMESDVSQIHDGFKRLLVKPVTPLQAPMACVRTIIICQSPCNALASMNEDAYM</sequence>
<accession>A0ABP0FI67</accession>
<comment type="caution">
    <text evidence="2">The sequence shown here is derived from an EMBL/GenBank/DDBJ whole genome shotgun (WGS) entry which is preliminary data.</text>
</comment>
<dbReference type="Proteomes" id="UP001642483">
    <property type="component" value="Unassembled WGS sequence"/>
</dbReference>
<name>A0ABP0FI67_CLALP</name>
<organism evidence="2 3">
    <name type="scientific">Clavelina lepadiformis</name>
    <name type="common">Light-bulb sea squirt</name>
    <name type="synonym">Ascidia lepadiformis</name>
    <dbReference type="NCBI Taxonomy" id="159417"/>
    <lineage>
        <taxon>Eukaryota</taxon>
        <taxon>Metazoa</taxon>
        <taxon>Chordata</taxon>
        <taxon>Tunicata</taxon>
        <taxon>Ascidiacea</taxon>
        <taxon>Aplousobranchia</taxon>
        <taxon>Clavelinidae</taxon>
        <taxon>Clavelina</taxon>
    </lineage>
</organism>
<protein>
    <submittedName>
        <fullName evidence="2">Uncharacterized protein</fullName>
    </submittedName>
</protein>
<keyword evidence="1" id="KW-0472">Membrane</keyword>
<dbReference type="EMBL" id="CAWYQH010000057">
    <property type="protein sequence ID" value="CAK8679362.1"/>
    <property type="molecule type" value="Genomic_DNA"/>
</dbReference>
<evidence type="ECO:0000313" key="2">
    <source>
        <dbReference type="EMBL" id="CAK8679362.1"/>
    </source>
</evidence>
<keyword evidence="1" id="KW-0812">Transmembrane</keyword>